<organism evidence="2 3">
    <name type="scientific">Scytalidium lignicola</name>
    <name type="common">Hyphomycete</name>
    <dbReference type="NCBI Taxonomy" id="5539"/>
    <lineage>
        <taxon>Eukaryota</taxon>
        <taxon>Fungi</taxon>
        <taxon>Dikarya</taxon>
        <taxon>Ascomycota</taxon>
        <taxon>Pezizomycotina</taxon>
        <taxon>Leotiomycetes</taxon>
        <taxon>Leotiomycetes incertae sedis</taxon>
        <taxon>Scytalidium</taxon>
    </lineage>
</organism>
<dbReference type="AlphaFoldDB" id="A0A3E2H1K1"/>
<reference evidence="2 3" key="1">
    <citation type="submission" date="2018-05" db="EMBL/GenBank/DDBJ databases">
        <title>Draft genome sequence of Scytalidium lignicola DSM 105466, a ubiquitous saprotrophic fungus.</title>
        <authorList>
            <person name="Buettner E."/>
            <person name="Gebauer A.M."/>
            <person name="Hofrichter M."/>
            <person name="Liers C."/>
            <person name="Kellner H."/>
        </authorList>
    </citation>
    <scope>NUCLEOTIDE SEQUENCE [LARGE SCALE GENOMIC DNA]</scope>
    <source>
        <strain evidence="2 3">DSM 105466</strain>
    </source>
</reference>
<keyword evidence="1" id="KW-0560">Oxidoreductase</keyword>
<evidence type="ECO:0000313" key="2">
    <source>
        <dbReference type="EMBL" id="RFU26843.1"/>
    </source>
</evidence>
<accession>A0A3E2H1K1</accession>
<evidence type="ECO:0008006" key="4">
    <source>
        <dbReference type="Google" id="ProtNLM"/>
    </source>
</evidence>
<evidence type="ECO:0000256" key="1">
    <source>
        <dbReference type="ARBA" id="ARBA00023002"/>
    </source>
</evidence>
<dbReference type="SUPFAM" id="SSF51735">
    <property type="entry name" value="NAD(P)-binding Rossmann-fold domains"/>
    <property type="match status" value="1"/>
</dbReference>
<dbReference type="Proteomes" id="UP000258309">
    <property type="component" value="Unassembled WGS sequence"/>
</dbReference>
<keyword evidence="3" id="KW-1185">Reference proteome</keyword>
<dbReference type="InterPro" id="IPR047122">
    <property type="entry name" value="Trans-enoyl_RdTase-like"/>
</dbReference>
<dbReference type="GO" id="GO:0016651">
    <property type="term" value="F:oxidoreductase activity, acting on NAD(P)H"/>
    <property type="evidence" value="ECO:0007669"/>
    <property type="project" value="InterPro"/>
</dbReference>
<dbReference type="InterPro" id="IPR036291">
    <property type="entry name" value="NAD(P)-bd_dom_sf"/>
</dbReference>
<dbReference type="PANTHER" id="PTHR45348">
    <property type="entry name" value="HYPOTHETICAL OXIDOREDUCTASE (EUROFUNG)"/>
    <property type="match status" value="1"/>
</dbReference>
<comment type="caution">
    <text evidence="2">The sequence shown here is derived from an EMBL/GenBank/DDBJ whole genome shotgun (WGS) entry which is preliminary data.</text>
</comment>
<feature type="non-terminal residue" evidence="2">
    <location>
        <position position="1"/>
    </location>
</feature>
<gene>
    <name evidence="2" type="ORF">B7463_g9492</name>
</gene>
<dbReference type="OrthoDB" id="3233595at2759"/>
<dbReference type="PANTHER" id="PTHR45348:SF5">
    <property type="entry name" value="OXIDOREDUCTASE, PUTATIVE (AFU_ORTHOLOGUE AFUA_8G01420)-RELATED"/>
    <property type="match status" value="1"/>
</dbReference>
<protein>
    <recommendedName>
        <fullName evidence="4">Alcohol dehydrogenase-like C-terminal domain-containing protein</fullName>
    </recommendedName>
</protein>
<sequence length="146" mass="15471">MMALGGARTPLPLIVYGASSALGSFAIKLARQANIHPIIAIAGGSSAYIQGLLDPALGDSIIDYRQGAEKMKADMRAALNGLEVHYALDAIIQGSDKYDEPEIPSGVQISYSFIGMVYSGAYCPTMPKQPEDAESVEADIYFAIVI</sequence>
<dbReference type="EMBL" id="NCSJ02000237">
    <property type="protein sequence ID" value="RFU26843.1"/>
    <property type="molecule type" value="Genomic_DNA"/>
</dbReference>
<dbReference type="Gene3D" id="3.40.50.720">
    <property type="entry name" value="NAD(P)-binding Rossmann-like Domain"/>
    <property type="match status" value="1"/>
</dbReference>
<evidence type="ECO:0000313" key="3">
    <source>
        <dbReference type="Proteomes" id="UP000258309"/>
    </source>
</evidence>
<feature type="non-terminal residue" evidence="2">
    <location>
        <position position="146"/>
    </location>
</feature>
<proteinExistence type="predicted"/>
<dbReference type="STRING" id="5539.A0A3E2H1K1"/>
<name>A0A3E2H1K1_SCYLI</name>